<comment type="function">
    <text evidence="3 17">General (non sugar-specific) component of the phosphoenolpyruvate-dependent sugar phosphotransferase system (sugar PTS). This major carbohydrate active-transport system catalyzes the phosphorylation of incoming sugar substrates concomitantly with their translocation across the cell membrane. Enzyme I transfers the phosphoryl group from phosphoenolpyruvate (PEP) to the phosphoryl carrier protein (HPr).</text>
</comment>
<dbReference type="GO" id="GO:0008965">
    <property type="term" value="F:phosphoenolpyruvate-protein phosphotransferase activity"/>
    <property type="evidence" value="ECO:0007669"/>
    <property type="project" value="UniProtKB-EC"/>
</dbReference>
<comment type="cofactor">
    <cofactor evidence="2 17 20">
        <name>Mg(2+)</name>
        <dbReference type="ChEBI" id="CHEBI:18420"/>
    </cofactor>
</comment>
<keyword evidence="9 17" id="KW-0963">Cytoplasm</keyword>
<evidence type="ECO:0000259" key="23">
    <source>
        <dbReference type="Pfam" id="PF02896"/>
    </source>
</evidence>
<feature type="binding site" evidence="19">
    <location>
        <position position="463"/>
    </location>
    <ligand>
        <name>phosphoenolpyruvate</name>
        <dbReference type="ChEBI" id="CHEBI:58702"/>
    </ligand>
</feature>
<dbReference type="SUPFAM" id="SSF52009">
    <property type="entry name" value="Phosphohistidine domain"/>
    <property type="match status" value="1"/>
</dbReference>
<dbReference type="Gene3D" id="1.10.274.10">
    <property type="entry name" value="PtsI, HPr-binding domain"/>
    <property type="match status" value="1"/>
</dbReference>
<evidence type="ECO:0000313" key="26">
    <source>
        <dbReference type="Proteomes" id="UP000515703"/>
    </source>
</evidence>
<dbReference type="KEGG" id="acht:bsdcttw_16820"/>
<dbReference type="PROSITE" id="PS00742">
    <property type="entry name" value="PEP_ENZYMES_2"/>
    <property type="match status" value="1"/>
</dbReference>
<dbReference type="Pfam" id="PF05524">
    <property type="entry name" value="PEP-utilisers_N"/>
    <property type="match status" value="1"/>
</dbReference>
<dbReference type="GO" id="GO:0046872">
    <property type="term" value="F:metal ion binding"/>
    <property type="evidence" value="ECO:0007669"/>
    <property type="project" value="UniProtKB-KW"/>
</dbReference>
<dbReference type="InterPro" id="IPR008279">
    <property type="entry name" value="PEP-util_enz_mobile_dom"/>
</dbReference>
<keyword evidence="15 17" id="KW-0460">Magnesium</keyword>
<keyword evidence="13 17" id="KW-0479">Metal-binding</keyword>
<feature type="domain" description="Phosphotransferase system enzyme I N-terminal" evidence="24">
    <location>
        <begin position="6"/>
        <end position="126"/>
    </location>
</feature>
<protein>
    <recommendedName>
        <fullName evidence="7 17">Phosphoenolpyruvate-protein phosphotransferase</fullName>
        <ecNumber evidence="6 17">2.7.3.9</ecNumber>
    </recommendedName>
    <alternativeName>
        <fullName evidence="16 17">Phosphotransferase system, enzyme I</fullName>
    </alternativeName>
</protein>
<dbReference type="SUPFAM" id="SSF51621">
    <property type="entry name" value="Phosphoenolpyruvate/pyruvate domain"/>
    <property type="match status" value="1"/>
</dbReference>
<evidence type="ECO:0000259" key="24">
    <source>
        <dbReference type="Pfam" id="PF05524"/>
    </source>
</evidence>
<dbReference type="GO" id="GO:0009401">
    <property type="term" value="P:phosphoenolpyruvate-dependent sugar phosphotransferase system"/>
    <property type="evidence" value="ECO:0007669"/>
    <property type="project" value="UniProtKB-KW"/>
</dbReference>
<feature type="binding site" evidence="19">
    <location>
        <begin position="452"/>
        <end position="453"/>
    </location>
    <ligand>
        <name>phosphoenolpyruvate</name>
        <dbReference type="ChEBI" id="CHEBI:58702"/>
    </ligand>
</feature>
<evidence type="ECO:0000256" key="8">
    <source>
        <dbReference type="ARBA" id="ARBA00022448"/>
    </source>
</evidence>
<reference evidence="25 26" key="1">
    <citation type="submission" date="2020-08" db="EMBL/GenBank/DDBJ databases">
        <title>Draft genome sequencing of an Anaerocolumna strain isolated from anoxic soil subjected to BSD treatment.</title>
        <authorList>
            <person name="Uek A."/>
            <person name="Tonouchi A."/>
        </authorList>
    </citation>
    <scope>NUCLEOTIDE SEQUENCE [LARGE SCALE GENOMIC DNA]</scope>
    <source>
        <strain evidence="25 26">CTTW</strain>
    </source>
</reference>
<keyword evidence="26" id="KW-1185">Reference proteome</keyword>
<feature type="binding site" evidence="19">
    <location>
        <position position="331"/>
    </location>
    <ligand>
        <name>phosphoenolpyruvate</name>
        <dbReference type="ChEBI" id="CHEBI:58702"/>
    </ligand>
</feature>
<dbReference type="Proteomes" id="UP000515703">
    <property type="component" value="Chromosome"/>
</dbReference>
<evidence type="ECO:0000256" key="14">
    <source>
        <dbReference type="ARBA" id="ARBA00022777"/>
    </source>
</evidence>
<comment type="subcellular location">
    <subcellularLocation>
        <location evidence="4 17">Cytoplasm</location>
    </subcellularLocation>
</comment>
<feature type="domain" description="PEP-utilising enzyme mobile" evidence="22">
    <location>
        <begin position="152"/>
        <end position="224"/>
    </location>
</feature>
<evidence type="ECO:0000256" key="19">
    <source>
        <dbReference type="PIRSR" id="PIRSR000732-2"/>
    </source>
</evidence>
<dbReference type="EMBL" id="AP023368">
    <property type="protein sequence ID" value="BCJ98641.1"/>
    <property type="molecule type" value="Genomic_DNA"/>
</dbReference>
<evidence type="ECO:0000256" key="21">
    <source>
        <dbReference type="SAM" id="Coils"/>
    </source>
</evidence>
<name>A0A7I8DMX2_9FIRM</name>
<proteinExistence type="inferred from homology"/>
<dbReference type="InterPro" id="IPR015813">
    <property type="entry name" value="Pyrv/PenolPyrv_kinase-like_dom"/>
</dbReference>
<dbReference type="EC" id="2.7.3.9" evidence="6 17"/>
<dbReference type="InterPro" id="IPR006318">
    <property type="entry name" value="PTS_EI-like"/>
</dbReference>
<organism evidence="25 26">
    <name type="scientific">Anaerocolumna chitinilytica</name>
    <dbReference type="NCBI Taxonomy" id="1727145"/>
    <lineage>
        <taxon>Bacteria</taxon>
        <taxon>Bacillati</taxon>
        <taxon>Bacillota</taxon>
        <taxon>Clostridia</taxon>
        <taxon>Lachnospirales</taxon>
        <taxon>Lachnospiraceae</taxon>
        <taxon>Anaerocolumna</taxon>
    </lineage>
</organism>
<keyword evidence="11 17" id="KW-0808">Transferase</keyword>
<accession>A0A7I8DMX2</accession>
<dbReference type="Pfam" id="PF02896">
    <property type="entry name" value="PEP-utilizers_C"/>
    <property type="match status" value="1"/>
</dbReference>
<dbReference type="SUPFAM" id="SSF47831">
    <property type="entry name" value="Enzyme I of the PEP:sugar phosphotransferase system HPr-binding (sub)domain"/>
    <property type="match status" value="1"/>
</dbReference>
<evidence type="ECO:0000256" key="5">
    <source>
        <dbReference type="ARBA" id="ARBA00007837"/>
    </source>
</evidence>
<dbReference type="PANTHER" id="PTHR46244">
    <property type="entry name" value="PHOSPHOENOLPYRUVATE-PROTEIN PHOSPHOTRANSFERASE"/>
    <property type="match status" value="1"/>
</dbReference>
<feature type="binding site" evidence="19">
    <location>
        <position position="295"/>
    </location>
    <ligand>
        <name>phosphoenolpyruvate</name>
        <dbReference type="ChEBI" id="CHEBI:58702"/>
    </ligand>
</feature>
<dbReference type="PRINTS" id="PR01736">
    <property type="entry name" value="PHPHTRNFRASE"/>
</dbReference>
<dbReference type="InterPro" id="IPR008731">
    <property type="entry name" value="PTS_EIN"/>
</dbReference>
<evidence type="ECO:0000259" key="22">
    <source>
        <dbReference type="Pfam" id="PF00391"/>
    </source>
</evidence>
<evidence type="ECO:0000256" key="18">
    <source>
        <dbReference type="PIRSR" id="PIRSR000732-1"/>
    </source>
</evidence>
<reference evidence="25 26" key="2">
    <citation type="submission" date="2020-08" db="EMBL/GenBank/DDBJ databases">
        <authorList>
            <person name="Ueki A."/>
            <person name="Tonouchi A."/>
        </authorList>
    </citation>
    <scope>NUCLEOTIDE SEQUENCE [LARGE SCALE GENOMIC DNA]</scope>
    <source>
        <strain evidence="25 26">CTTW</strain>
    </source>
</reference>
<evidence type="ECO:0000256" key="9">
    <source>
        <dbReference type="ARBA" id="ARBA00022490"/>
    </source>
</evidence>
<dbReference type="AlphaFoldDB" id="A0A7I8DMX2"/>
<feature type="active site" description="Proton donor" evidence="18">
    <location>
        <position position="500"/>
    </location>
</feature>
<dbReference type="InterPro" id="IPR000121">
    <property type="entry name" value="PEP_util_C"/>
</dbReference>
<dbReference type="Gene3D" id="3.50.30.10">
    <property type="entry name" value="Phosphohistidine domain"/>
    <property type="match status" value="1"/>
</dbReference>
<keyword evidence="10 17" id="KW-0762">Sugar transport</keyword>
<evidence type="ECO:0000256" key="3">
    <source>
        <dbReference type="ARBA" id="ARBA00002728"/>
    </source>
</evidence>
<keyword evidence="25" id="KW-0670">Pyruvate</keyword>
<dbReference type="Pfam" id="PF00391">
    <property type="entry name" value="PEP-utilizers"/>
    <property type="match status" value="1"/>
</dbReference>
<evidence type="ECO:0000256" key="16">
    <source>
        <dbReference type="ARBA" id="ARBA00033235"/>
    </source>
</evidence>
<dbReference type="InterPro" id="IPR036618">
    <property type="entry name" value="PtsI_HPr-bd_sf"/>
</dbReference>
<evidence type="ECO:0000256" key="17">
    <source>
        <dbReference type="PIRNR" id="PIRNR000732"/>
    </source>
</evidence>
<dbReference type="NCBIfam" id="TIGR01417">
    <property type="entry name" value="PTS_I_fam"/>
    <property type="match status" value="1"/>
</dbReference>
<gene>
    <name evidence="25" type="primary">ptsI_2</name>
    <name evidence="25" type="ORF">bsdcttw_16820</name>
</gene>
<dbReference type="InterPro" id="IPR040442">
    <property type="entry name" value="Pyrv_kinase-like_dom_sf"/>
</dbReference>
<evidence type="ECO:0000313" key="25">
    <source>
        <dbReference type="EMBL" id="BCJ98641.1"/>
    </source>
</evidence>
<keyword evidence="12 17" id="KW-0598">Phosphotransferase system</keyword>
<evidence type="ECO:0000256" key="15">
    <source>
        <dbReference type="ARBA" id="ARBA00022842"/>
    </source>
</evidence>
<dbReference type="PIRSF" id="PIRSF000732">
    <property type="entry name" value="PTS_enzyme_I"/>
    <property type="match status" value="1"/>
</dbReference>
<comment type="similarity">
    <text evidence="5 17">Belongs to the PEP-utilizing enzyme family.</text>
</comment>
<evidence type="ECO:0000256" key="4">
    <source>
        <dbReference type="ARBA" id="ARBA00004496"/>
    </source>
</evidence>
<dbReference type="GO" id="GO:0016301">
    <property type="term" value="F:kinase activity"/>
    <property type="evidence" value="ECO:0007669"/>
    <property type="project" value="UniProtKB-KW"/>
</dbReference>
<comment type="catalytic activity">
    <reaction evidence="1 17">
        <text>L-histidyl-[protein] + phosphoenolpyruvate = N(pros)-phospho-L-histidyl-[protein] + pyruvate</text>
        <dbReference type="Rhea" id="RHEA:23880"/>
        <dbReference type="Rhea" id="RHEA-COMP:9745"/>
        <dbReference type="Rhea" id="RHEA-COMP:9746"/>
        <dbReference type="ChEBI" id="CHEBI:15361"/>
        <dbReference type="ChEBI" id="CHEBI:29979"/>
        <dbReference type="ChEBI" id="CHEBI:58702"/>
        <dbReference type="ChEBI" id="CHEBI:64837"/>
        <dbReference type="EC" id="2.7.3.9"/>
    </reaction>
</comment>
<dbReference type="GO" id="GO:0005737">
    <property type="term" value="C:cytoplasm"/>
    <property type="evidence" value="ECO:0007669"/>
    <property type="project" value="UniProtKB-SubCell"/>
</dbReference>
<evidence type="ECO:0000256" key="6">
    <source>
        <dbReference type="ARBA" id="ARBA00012232"/>
    </source>
</evidence>
<evidence type="ECO:0000256" key="11">
    <source>
        <dbReference type="ARBA" id="ARBA00022679"/>
    </source>
</evidence>
<keyword evidence="14 17" id="KW-0418">Kinase</keyword>
<dbReference type="InterPro" id="IPR036637">
    <property type="entry name" value="Phosphohistidine_dom_sf"/>
</dbReference>
<dbReference type="InterPro" id="IPR024692">
    <property type="entry name" value="PTS_EI"/>
</dbReference>
<evidence type="ECO:0000256" key="10">
    <source>
        <dbReference type="ARBA" id="ARBA00022597"/>
    </source>
</evidence>
<dbReference type="Gene3D" id="3.20.20.60">
    <property type="entry name" value="Phosphoenolpyruvate-binding domains"/>
    <property type="match status" value="1"/>
</dbReference>
<evidence type="ECO:0000256" key="12">
    <source>
        <dbReference type="ARBA" id="ARBA00022683"/>
    </source>
</evidence>
<evidence type="ECO:0000256" key="2">
    <source>
        <dbReference type="ARBA" id="ARBA00001946"/>
    </source>
</evidence>
<dbReference type="InterPro" id="IPR023151">
    <property type="entry name" value="PEP_util_CS"/>
</dbReference>
<keyword evidence="8 17" id="KW-0813">Transport</keyword>
<feature type="domain" description="PEP-utilising enzyme C-terminal" evidence="23">
    <location>
        <begin position="255"/>
        <end position="538"/>
    </location>
</feature>
<evidence type="ECO:0000256" key="7">
    <source>
        <dbReference type="ARBA" id="ARBA00016544"/>
    </source>
</evidence>
<feature type="coiled-coil region" evidence="21">
    <location>
        <begin position="33"/>
        <end position="71"/>
    </location>
</feature>
<sequence length="539" mass="60045">MKSYYGKCVFSGIAMGPVCLIKQGNHAIKKYTVENIEDEMQRFLEAKAVAVEQLEILYQKAQREIGEEEALIFDAHQMMLNDLDFLEGISNMISQNKVNAEFAVSETGKNIAEIFSGMDDDYMKARATDILDVSQRVISIMSGSQTQVLQMTEPVIIIAEDLTPSETIQFDKQKVLAFVTKKGSANSHTAILARMMNVPYLIAGDIELLSELNNMQAIVDSEEGILLLEPDAATALTYGSKQEALLKKRSSQLALKGMASATKSGRKVKLYANIGGPDDLDMALSNDTEGIGLFRSEFLYMGRSDYPSEEEQFQAYQKVIQGMKGKPVIIRTLDIGADKQADYFEIPQEENPAMGFRAIRICLERVQIFKAQLRAIYRASAFGTTAIMFPMIISLEEIIKIKEIVVEVKEELLAEGISFGQVELGIMIETPAAVMVSDELAREVDFFSIGTNDLTQYTLAIDRQNQSLENYYNPHHKALLRMIEMTVNNAHDAGIWCGICGELAADMEITEQLLCLGVDELSVSPVFILPLRERIRAID</sequence>
<dbReference type="RefSeq" id="WP_185258961.1">
    <property type="nucleotide sequence ID" value="NZ_AP023368.1"/>
</dbReference>
<evidence type="ECO:0000256" key="20">
    <source>
        <dbReference type="PIRSR" id="PIRSR000732-3"/>
    </source>
</evidence>
<evidence type="ECO:0000256" key="1">
    <source>
        <dbReference type="ARBA" id="ARBA00000683"/>
    </source>
</evidence>
<keyword evidence="21" id="KW-0175">Coiled coil</keyword>
<feature type="active site" description="Tele-phosphohistidine intermediate" evidence="18">
    <location>
        <position position="188"/>
    </location>
</feature>
<dbReference type="PANTHER" id="PTHR46244:SF3">
    <property type="entry name" value="PHOSPHOENOLPYRUVATE-PROTEIN PHOSPHOTRANSFERASE"/>
    <property type="match status" value="1"/>
</dbReference>
<evidence type="ECO:0000256" key="13">
    <source>
        <dbReference type="ARBA" id="ARBA00022723"/>
    </source>
</evidence>
<feature type="binding site" evidence="20">
    <location>
        <position position="429"/>
    </location>
    <ligand>
        <name>Mg(2+)</name>
        <dbReference type="ChEBI" id="CHEBI:18420"/>
    </ligand>
</feature>
<feature type="binding site" evidence="20">
    <location>
        <position position="453"/>
    </location>
    <ligand>
        <name>Mg(2+)</name>
        <dbReference type="ChEBI" id="CHEBI:18420"/>
    </ligand>
</feature>
<dbReference type="InterPro" id="IPR050499">
    <property type="entry name" value="PEP-utilizing_PTS_enzyme"/>
</dbReference>